<accession>E1RI79</accession>
<dbReference type="Pfam" id="PF05016">
    <property type="entry name" value="ParE_toxin"/>
    <property type="match status" value="1"/>
</dbReference>
<dbReference type="HOGENOM" id="CLU_3282888_0_0_2"/>
<dbReference type="Gene3D" id="3.30.2310.20">
    <property type="entry name" value="RelE-like"/>
    <property type="match status" value="1"/>
</dbReference>
<name>E1RI79_METP4</name>
<dbReference type="InterPro" id="IPR035093">
    <property type="entry name" value="RelE/ParE_toxin_dom_sf"/>
</dbReference>
<dbReference type="GeneID" id="95969486"/>
<protein>
    <submittedName>
        <fullName evidence="2">Plasmid stabilization system</fullName>
    </submittedName>
</protein>
<dbReference type="RefSeq" id="WP_013329721.1">
    <property type="nucleotide sequence ID" value="NC_014507.1"/>
</dbReference>
<evidence type="ECO:0000313" key="2">
    <source>
        <dbReference type="EMBL" id="ADN36544.1"/>
    </source>
</evidence>
<evidence type="ECO:0000313" key="3">
    <source>
        <dbReference type="Proteomes" id="UP000006565"/>
    </source>
</evidence>
<dbReference type="Proteomes" id="UP000006565">
    <property type="component" value="Chromosome"/>
</dbReference>
<dbReference type="EMBL" id="CP002117">
    <property type="protein sequence ID" value="ADN36544.1"/>
    <property type="molecule type" value="Genomic_DNA"/>
</dbReference>
<evidence type="ECO:0000256" key="1">
    <source>
        <dbReference type="ARBA" id="ARBA00022649"/>
    </source>
</evidence>
<gene>
    <name evidence="2" type="ordered locus">Mpet_1791</name>
</gene>
<dbReference type="InterPro" id="IPR007712">
    <property type="entry name" value="RelE/ParE_toxin"/>
</dbReference>
<organism evidence="2 3">
    <name type="scientific">Methanolacinia petrolearia (strain DSM 11571 / OCM 486 / SEBR 4847)</name>
    <name type="common">Methanoplanus petrolearius</name>
    <dbReference type="NCBI Taxonomy" id="679926"/>
    <lineage>
        <taxon>Archaea</taxon>
        <taxon>Methanobacteriati</taxon>
        <taxon>Methanobacteriota</taxon>
        <taxon>Stenosarchaea group</taxon>
        <taxon>Methanomicrobia</taxon>
        <taxon>Methanomicrobiales</taxon>
        <taxon>Methanomicrobiaceae</taxon>
        <taxon>Methanolacinia</taxon>
    </lineage>
</organism>
<dbReference type="KEGG" id="mpi:Mpet_1791"/>
<dbReference type="SUPFAM" id="SSF143011">
    <property type="entry name" value="RelE-like"/>
    <property type="match status" value="1"/>
</dbReference>
<dbReference type="AlphaFoldDB" id="E1RI79"/>
<keyword evidence="3" id="KW-1185">Reference proteome</keyword>
<dbReference type="STRING" id="679926.Mpet_1791"/>
<keyword evidence="1" id="KW-1277">Toxin-antitoxin system</keyword>
<proteinExistence type="predicted"/>
<reference evidence="2 3" key="1">
    <citation type="journal article" date="2010" name="Stand. Genomic Sci.">
        <title>Complete genome sequence of Methanoplanus petrolearius type strain (SEBR 4847).</title>
        <authorList>
            <person name="Brambilla E."/>
            <person name="Djao O.D."/>
            <person name="Daligault H."/>
            <person name="Lapidus A."/>
            <person name="Lucas S."/>
            <person name="Hammon N."/>
            <person name="Nolan M."/>
            <person name="Tice H."/>
            <person name="Cheng J.F."/>
            <person name="Han C."/>
            <person name="Tapia R."/>
            <person name="Goodwin L."/>
            <person name="Pitluck S."/>
            <person name="Liolios K."/>
            <person name="Ivanova N."/>
            <person name="Mavromatis K."/>
            <person name="Mikhailova N."/>
            <person name="Pati A."/>
            <person name="Chen A."/>
            <person name="Palaniappan K."/>
            <person name="Land M."/>
            <person name="Hauser L."/>
            <person name="Chang Y.J."/>
            <person name="Jeffries C.D."/>
            <person name="Rohde M."/>
            <person name="Spring S."/>
            <person name="Sikorski J."/>
            <person name="Goker M."/>
            <person name="Woyke T."/>
            <person name="Bristow J."/>
            <person name="Eisen J.A."/>
            <person name="Markowitz V."/>
            <person name="Hugenholtz P."/>
            <person name="Kyrpides N.C."/>
            <person name="Klenk H.P."/>
        </authorList>
    </citation>
    <scope>NUCLEOTIDE SEQUENCE [LARGE SCALE GENOMIC DNA]</scope>
    <source>
        <strain evidence="3">DSM 11571 / OCM 486 / SEBR 4847</strain>
    </source>
</reference>
<sequence length="40" mass="4960">MPGFFRIRQGRYRIGFEITEDNKIIFYRVKSREEIYSVFP</sequence>